<dbReference type="RefSeq" id="WP_209453218.1">
    <property type="nucleotide sequence ID" value="NZ_JAGGLT010000006.1"/>
</dbReference>
<name>A0ABS4NE45_9THEO</name>
<organism evidence="1 2">
    <name type="scientific">Thermoanaerobacterium butyriciformans</name>
    <dbReference type="NCBI Taxonomy" id="1702242"/>
    <lineage>
        <taxon>Bacteria</taxon>
        <taxon>Bacillati</taxon>
        <taxon>Bacillota</taxon>
        <taxon>Clostridia</taxon>
        <taxon>Thermoanaerobacterales</taxon>
        <taxon>Thermoanaerobacteraceae</taxon>
        <taxon>Thermoanaerobacterium</taxon>
    </lineage>
</organism>
<evidence type="ECO:0000313" key="2">
    <source>
        <dbReference type="Proteomes" id="UP001166402"/>
    </source>
</evidence>
<protein>
    <submittedName>
        <fullName evidence="1">Uncharacterized protein</fullName>
    </submittedName>
</protein>
<evidence type="ECO:0000313" key="1">
    <source>
        <dbReference type="EMBL" id="MBP2071288.1"/>
    </source>
</evidence>
<reference evidence="1" key="1">
    <citation type="submission" date="2021-03" db="EMBL/GenBank/DDBJ databases">
        <title>Genomic Encyclopedia of Type Strains, Phase IV (KMG-IV): sequencing the most valuable type-strain genomes for metagenomic binning, comparative biology and taxonomic classification.</title>
        <authorList>
            <person name="Goeker M."/>
        </authorList>
    </citation>
    <scope>NUCLEOTIDE SEQUENCE</scope>
    <source>
        <strain evidence="1">DSM 101588</strain>
    </source>
</reference>
<comment type="caution">
    <text evidence="1">The sequence shown here is derived from an EMBL/GenBank/DDBJ whole genome shotgun (WGS) entry which is preliminary data.</text>
</comment>
<gene>
    <name evidence="1" type="ORF">J2Z80_000799</name>
</gene>
<dbReference type="EMBL" id="JAGGLT010000006">
    <property type="protein sequence ID" value="MBP2071288.1"/>
    <property type="molecule type" value="Genomic_DNA"/>
</dbReference>
<sequence>MKRYLGKIILAILLSLTIIIPNFVFADYVTYTAYSLPPLKGDNFTNVHDKQTNDNYIKNQVTALDNTDNADFWVVTQDGTRISDNYNQKVTSYPITINFRPTIHKYKGDQIKMGMQNARLSTGYAFVSGKVDFR</sequence>
<dbReference type="Proteomes" id="UP001166402">
    <property type="component" value="Unassembled WGS sequence"/>
</dbReference>
<accession>A0ABS4NE45</accession>
<proteinExistence type="predicted"/>
<keyword evidence="2" id="KW-1185">Reference proteome</keyword>